<reference evidence="2 3" key="1">
    <citation type="submission" date="2018-06" db="EMBL/GenBank/DDBJ databases">
        <title>Genomic Encyclopedia of Archaeal and Bacterial Type Strains, Phase II (KMG-II): from individual species to whole genera.</title>
        <authorList>
            <person name="Goeker M."/>
        </authorList>
    </citation>
    <scope>NUCLEOTIDE SEQUENCE [LARGE SCALE GENOMIC DNA]</scope>
    <source>
        <strain evidence="2 3">DSM 22011</strain>
    </source>
</reference>
<keyword evidence="1" id="KW-0812">Transmembrane</keyword>
<evidence type="ECO:0000313" key="2">
    <source>
        <dbReference type="EMBL" id="RAK18163.1"/>
    </source>
</evidence>
<dbReference type="EMBL" id="QLMG01000014">
    <property type="protein sequence ID" value="RAK18163.1"/>
    <property type="molecule type" value="Genomic_DNA"/>
</dbReference>
<proteinExistence type="predicted"/>
<sequence length="172" mass="18255">MTSAMTSLVNRWATPLIAGLFLVSLISGIALFFHWNAFWFHGMHEWLSMVLIVPFALHLWKNWRPMKAYIRKPAFAVAMVVSLLAAIVFVVPTIGATSGPRNGPAQFGMAQKMLGGSVAEIAAILDESPTSLAARLARAGFTITSPDQTLSGIAAASGQSDIAVMAVIAGQG</sequence>
<dbReference type="Proteomes" id="UP000249165">
    <property type="component" value="Unassembled WGS sequence"/>
</dbReference>
<evidence type="ECO:0000313" key="3">
    <source>
        <dbReference type="Proteomes" id="UP000249165"/>
    </source>
</evidence>
<accession>A0A327YAY1</accession>
<organism evidence="2 3">
    <name type="scientific">Salipiger aestuarii</name>
    <dbReference type="NCBI Taxonomy" id="568098"/>
    <lineage>
        <taxon>Bacteria</taxon>
        <taxon>Pseudomonadati</taxon>
        <taxon>Pseudomonadota</taxon>
        <taxon>Alphaproteobacteria</taxon>
        <taxon>Rhodobacterales</taxon>
        <taxon>Roseobacteraceae</taxon>
        <taxon>Salipiger</taxon>
    </lineage>
</organism>
<dbReference type="RefSeq" id="WP_223865930.1">
    <property type="nucleotide sequence ID" value="NZ_LIGK01000016.1"/>
</dbReference>
<feature type="transmembrane region" description="Helical" evidence="1">
    <location>
        <begin position="12"/>
        <end position="34"/>
    </location>
</feature>
<protein>
    <recommendedName>
        <fullName evidence="4">DUF4405 domain-containing protein</fullName>
    </recommendedName>
</protein>
<name>A0A327YAY1_9RHOB</name>
<feature type="transmembrane region" description="Helical" evidence="1">
    <location>
        <begin position="75"/>
        <end position="95"/>
    </location>
</feature>
<evidence type="ECO:0008006" key="4">
    <source>
        <dbReference type="Google" id="ProtNLM"/>
    </source>
</evidence>
<keyword evidence="1" id="KW-0472">Membrane</keyword>
<feature type="transmembrane region" description="Helical" evidence="1">
    <location>
        <begin position="46"/>
        <end position="63"/>
    </location>
</feature>
<keyword evidence="1" id="KW-1133">Transmembrane helix</keyword>
<gene>
    <name evidence="2" type="ORF">ATI53_101461</name>
</gene>
<comment type="caution">
    <text evidence="2">The sequence shown here is derived from an EMBL/GenBank/DDBJ whole genome shotgun (WGS) entry which is preliminary data.</text>
</comment>
<keyword evidence="3" id="KW-1185">Reference proteome</keyword>
<evidence type="ECO:0000256" key="1">
    <source>
        <dbReference type="SAM" id="Phobius"/>
    </source>
</evidence>
<dbReference type="AlphaFoldDB" id="A0A327YAY1"/>